<dbReference type="PANTHER" id="PTHR12236:SF95">
    <property type="entry name" value="CUTICULAR PROTEIN 76BD, ISOFORM C-RELATED"/>
    <property type="match status" value="1"/>
</dbReference>
<dbReference type="InterPro" id="IPR051217">
    <property type="entry name" value="Insect_Cuticle_Struc_Prot"/>
</dbReference>
<dbReference type="PANTHER" id="PTHR12236">
    <property type="entry name" value="STRUCTURAL CONTITUENT OF CUTICLE"/>
    <property type="match status" value="1"/>
</dbReference>
<dbReference type="GO" id="GO:0005615">
    <property type="term" value="C:extracellular space"/>
    <property type="evidence" value="ECO:0007669"/>
    <property type="project" value="TreeGrafter"/>
</dbReference>
<dbReference type="Proteomes" id="UP000079169">
    <property type="component" value="Unplaced"/>
</dbReference>
<gene>
    <name evidence="6" type="primary">LOC103510362</name>
</gene>
<evidence type="ECO:0000256" key="2">
    <source>
        <dbReference type="PROSITE-ProRule" id="PRU00497"/>
    </source>
</evidence>
<dbReference type="PRINTS" id="PR00947">
    <property type="entry name" value="CUTICLE"/>
</dbReference>
<dbReference type="Pfam" id="PF00379">
    <property type="entry name" value="Chitin_bind_4"/>
    <property type="match status" value="2"/>
</dbReference>
<proteinExistence type="predicted"/>
<evidence type="ECO:0000313" key="6">
    <source>
        <dbReference type="RefSeq" id="XP_008473237.2"/>
    </source>
</evidence>
<dbReference type="PROSITE" id="PS00233">
    <property type="entry name" value="CHIT_BIND_RR_1"/>
    <property type="match status" value="2"/>
</dbReference>
<sequence>MNSIFQIFVVSSIVVATVLAYPPEYNSHRDEDPVDFHAHPKYQYKYGVEDHQTGDVKSAHEYRDGDVVKGSYTVYDPDGTIRTVEYTADKDNGFNAVVHKSGNSAHPNYEHGGNSFYYTKYCTLIHGVIQRKLKMLDVENIKSTCPITDMEQWQMCLAFSDYVPSCRMAFFFQRKRSSLIFQIVITLFCVKLGSSWPYAGYEQPSYDSYAPHYDHEQYAYPKYQFEYGVHDPHTGDIKKQYEERDGDKVRGYYSLVEPDGSIRIVEYTADDKNGFQAIVRKIGQSAHPQPHPQPHPPPPPPPVHQPIQPIHPHYAPHHHYEEPYKPDYYEPKQEYYEPKQDYYEPKPIPYSQHPPFPQYNSLNNYYDDPAFNFPTSVENIPSIPLYSSYEQQQPHLDEDYGNGFRDYNNYYEKRSTNDQQNSKKIAKSPVTATKSPTVQPANTPETNSQSNLLSKMLQHQRHLQLQQLHHDQNNVLLPASTQAL</sequence>
<dbReference type="GeneID" id="103510362"/>
<dbReference type="InterPro" id="IPR000618">
    <property type="entry name" value="Insect_cuticle"/>
</dbReference>
<dbReference type="InterPro" id="IPR031311">
    <property type="entry name" value="CHIT_BIND_RR_consensus"/>
</dbReference>
<organism evidence="5 6">
    <name type="scientific">Diaphorina citri</name>
    <name type="common">Asian citrus psyllid</name>
    <dbReference type="NCBI Taxonomy" id="121845"/>
    <lineage>
        <taxon>Eukaryota</taxon>
        <taxon>Metazoa</taxon>
        <taxon>Ecdysozoa</taxon>
        <taxon>Arthropoda</taxon>
        <taxon>Hexapoda</taxon>
        <taxon>Insecta</taxon>
        <taxon>Pterygota</taxon>
        <taxon>Neoptera</taxon>
        <taxon>Paraneoptera</taxon>
        <taxon>Hemiptera</taxon>
        <taxon>Sternorrhyncha</taxon>
        <taxon>Psylloidea</taxon>
        <taxon>Psyllidae</taxon>
        <taxon>Diaphorininae</taxon>
        <taxon>Diaphorina</taxon>
    </lineage>
</organism>
<dbReference type="AlphaFoldDB" id="A0A1S3D2W5"/>
<dbReference type="PaxDb" id="121845-A0A1S3D2W5"/>
<evidence type="ECO:0000313" key="5">
    <source>
        <dbReference type="Proteomes" id="UP000079169"/>
    </source>
</evidence>
<dbReference type="GO" id="GO:0042302">
    <property type="term" value="F:structural constituent of cuticle"/>
    <property type="evidence" value="ECO:0007669"/>
    <property type="project" value="UniProtKB-UniRule"/>
</dbReference>
<feature type="compositionally biased region" description="Polar residues" evidence="3">
    <location>
        <begin position="430"/>
        <end position="449"/>
    </location>
</feature>
<reference evidence="6" key="1">
    <citation type="submission" date="2025-08" db="UniProtKB">
        <authorList>
            <consortium name="RefSeq"/>
        </authorList>
    </citation>
    <scope>IDENTIFICATION</scope>
</reference>
<feature type="region of interest" description="Disordered" evidence="3">
    <location>
        <begin position="285"/>
        <end position="326"/>
    </location>
</feature>
<dbReference type="STRING" id="121845.A0A1S3D2W5"/>
<evidence type="ECO:0000256" key="3">
    <source>
        <dbReference type="SAM" id="MobiDB-lite"/>
    </source>
</evidence>
<accession>A0A1S3D2W5</accession>
<dbReference type="RefSeq" id="XP_008473237.2">
    <property type="nucleotide sequence ID" value="XM_008475015.3"/>
</dbReference>
<keyword evidence="5" id="KW-1185">Reference proteome</keyword>
<evidence type="ECO:0000256" key="4">
    <source>
        <dbReference type="SAM" id="SignalP"/>
    </source>
</evidence>
<evidence type="ECO:0000256" key="1">
    <source>
        <dbReference type="ARBA" id="ARBA00022460"/>
    </source>
</evidence>
<feature type="chain" id="PRO_5018042611" evidence="4">
    <location>
        <begin position="21"/>
        <end position="484"/>
    </location>
</feature>
<dbReference type="KEGG" id="dci:103510362"/>
<dbReference type="PROSITE" id="PS51155">
    <property type="entry name" value="CHIT_BIND_RR_2"/>
    <property type="match status" value="2"/>
</dbReference>
<keyword evidence="1 2" id="KW-0193">Cuticle</keyword>
<feature type="signal peptide" evidence="4">
    <location>
        <begin position="1"/>
        <end position="20"/>
    </location>
</feature>
<name>A0A1S3D2W5_DIACI</name>
<feature type="region of interest" description="Disordered" evidence="3">
    <location>
        <begin position="405"/>
        <end position="449"/>
    </location>
</feature>
<protein>
    <submittedName>
        <fullName evidence="6">Uncharacterized protein LOC103510362</fullName>
    </submittedName>
</protein>
<feature type="compositionally biased region" description="Pro residues" evidence="3">
    <location>
        <begin position="289"/>
        <end position="304"/>
    </location>
</feature>
<dbReference type="GO" id="GO:0031012">
    <property type="term" value="C:extracellular matrix"/>
    <property type="evidence" value="ECO:0007669"/>
    <property type="project" value="TreeGrafter"/>
</dbReference>
<keyword evidence="4" id="KW-0732">Signal</keyword>